<dbReference type="Pfam" id="PF23750">
    <property type="entry name" value="RsgI_M"/>
    <property type="match status" value="1"/>
</dbReference>
<dbReference type="RefSeq" id="WP_218092644.1">
    <property type="nucleotide sequence ID" value="NZ_CAJVAS010000011.1"/>
</dbReference>
<gene>
    <name evidence="8" type="ORF">PAESOLCIP111_02873</name>
</gene>
<name>A0A916K1H9_9BACL</name>
<comment type="caution">
    <text evidence="8">The sequence shown here is derived from an EMBL/GenBank/DDBJ whole genome shotgun (WGS) entry which is preliminary data.</text>
</comment>
<evidence type="ECO:0000313" key="9">
    <source>
        <dbReference type="Proteomes" id="UP000693672"/>
    </source>
</evidence>
<protein>
    <recommendedName>
        <fullName evidence="7">RsgI N-terminal anti-sigma domain-containing protein</fullName>
    </recommendedName>
</protein>
<dbReference type="AlphaFoldDB" id="A0A916K1H9"/>
<feature type="compositionally biased region" description="Low complexity" evidence="6">
    <location>
        <begin position="302"/>
        <end position="335"/>
    </location>
</feature>
<feature type="domain" description="RsgI N-terminal anti-sigma" evidence="7">
    <location>
        <begin position="2"/>
        <end position="50"/>
    </location>
</feature>
<evidence type="ECO:0000256" key="3">
    <source>
        <dbReference type="ARBA" id="ARBA00022692"/>
    </source>
</evidence>
<feature type="compositionally biased region" description="Basic and acidic residues" evidence="6">
    <location>
        <begin position="351"/>
        <end position="373"/>
    </location>
</feature>
<dbReference type="InterPro" id="IPR024449">
    <property type="entry name" value="Anti-sigma_RsgI_N"/>
</dbReference>
<proteinExistence type="predicted"/>
<dbReference type="GO" id="GO:0005886">
    <property type="term" value="C:plasma membrane"/>
    <property type="evidence" value="ECO:0007669"/>
    <property type="project" value="UniProtKB-SubCell"/>
</dbReference>
<keyword evidence="9" id="KW-1185">Reference proteome</keyword>
<dbReference type="Pfam" id="PF12791">
    <property type="entry name" value="RsgI_N"/>
    <property type="match status" value="1"/>
</dbReference>
<keyword evidence="5" id="KW-0472">Membrane</keyword>
<sequence>MNKGVVMEVSDKSIIVMRPDGKFERVSRKKRKCEIGEEITYAEPGINWRSPSVAGRSAIAAAVIFCLVLFASFNGKLGSPEVIAYISMDINPSIEMGIDMNENVLELRGLNDDGNELVQDVSYKGEKLEAVASRLLDKAEEKSLAKGEAEIVIASTVVQENAKVSDTQLAAKLQEQVTKHIEKAHPAEASSYQVAAFAAPQEVRQAAVQNGVSMGKYTVYLNAKNSGTDVTLDELKKGSVLQLSKDKPEISKVIQKGSIPSKSDIKKLVEEEKSGQLDKKLEEKLKERKDNNGKGSATTGSQPGKTNGQTNQNNQAVKNGQGSPMNQNGQNGQNGKTDPKKPGFSLPGKPTDNKGNNRDDKDDNKKDDRKDNKSTPVITRPGTNPSNPQTKPGTPNPGTVRPGDKQDDRKEQDKKKEEDRKREEAQKNEEQRRKDEAARRLEEQKKKAEEQKREQEKKEQEKREQAKKEQEKKEQDKREQDKKNQDKRDQDKKDQDKNNDRKSDDSKKNDGNDNDKWRSGGR</sequence>
<evidence type="ECO:0000256" key="1">
    <source>
        <dbReference type="ARBA" id="ARBA00004162"/>
    </source>
</evidence>
<feature type="compositionally biased region" description="Polar residues" evidence="6">
    <location>
        <begin position="374"/>
        <end position="397"/>
    </location>
</feature>
<comment type="subcellular location">
    <subcellularLocation>
        <location evidence="1">Cell membrane</location>
        <topology evidence="1">Single-pass membrane protein</topology>
    </subcellularLocation>
</comment>
<feature type="compositionally biased region" description="Basic and acidic residues" evidence="6">
    <location>
        <begin position="402"/>
        <end position="522"/>
    </location>
</feature>
<evidence type="ECO:0000256" key="6">
    <source>
        <dbReference type="SAM" id="MobiDB-lite"/>
    </source>
</evidence>
<reference evidence="8" key="1">
    <citation type="submission" date="2021-06" db="EMBL/GenBank/DDBJ databases">
        <authorList>
            <person name="Criscuolo A."/>
        </authorList>
    </citation>
    <scope>NUCLEOTIDE SEQUENCE</scope>
    <source>
        <strain evidence="8">CIP111600</strain>
    </source>
</reference>
<dbReference type="Proteomes" id="UP000693672">
    <property type="component" value="Unassembled WGS sequence"/>
</dbReference>
<dbReference type="EMBL" id="CAJVAS010000011">
    <property type="protein sequence ID" value="CAG7627018.1"/>
    <property type="molecule type" value="Genomic_DNA"/>
</dbReference>
<feature type="region of interest" description="Disordered" evidence="6">
    <location>
        <begin position="273"/>
        <end position="522"/>
    </location>
</feature>
<dbReference type="PROSITE" id="PS51849">
    <property type="entry name" value="RSGI_N"/>
    <property type="match status" value="1"/>
</dbReference>
<keyword evidence="3" id="KW-0812">Transmembrane</keyword>
<keyword evidence="2" id="KW-1003">Cell membrane</keyword>
<organism evidence="8 9">
    <name type="scientific">Paenibacillus solanacearum</name>
    <dbReference type="NCBI Taxonomy" id="2048548"/>
    <lineage>
        <taxon>Bacteria</taxon>
        <taxon>Bacillati</taxon>
        <taxon>Bacillota</taxon>
        <taxon>Bacilli</taxon>
        <taxon>Bacillales</taxon>
        <taxon>Paenibacillaceae</taxon>
        <taxon>Paenibacillus</taxon>
    </lineage>
</organism>
<evidence type="ECO:0000256" key="2">
    <source>
        <dbReference type="ARBA" id="ARBA00022475"/>
    </source>
</evidence>
<keyword evidence="4" id="KW-1133">Transmembrane helix</keyword>
<evidence type="ECO:0000256" key="4">
    <source>
        <dbReference type="ARBA" id="ARBA00022989"/>
    </source>
</evidence>
<evidence type="ECO:0000313" key="8">
    <source>
        <dbReference type="EMBL" id="CAG7627018.1"/>
    </source>
</evidence>
<evidence type="ECO:0000259" key="7">
    <source>
        <dbReference type="PROSITE" id="PS51849"/>
    </source>
</evidence>
<evidence type="ECO:0000256" key="5">
    <source>
        <dbReference type="ARBA" id="ARBA00023136"/>
    </source>
</evidence>
<feature type="compositionally biased region" description="Basic and acidic residues" evidence="6">
    <location>
        <begin position="273"/>
        <end position="292"/>
    </location>
</feature>
<accession>A0A916K1H9</accession>
<dbReference type="InterPro" id="IPR055431">
    <property type="entry name" value="RsgI_M"/>
</dbReference>